<evidence type="ECO:0000313" key="1">
    <source>
        <dbReference type="EMBL" id="RJG26504.1"/>
    </source>
</evidence>
<dbReference type="Proteomes" id="UP000266177">
    <property type="component" value="Unassembled WGS sequence"/>
</dbReference>
<accession>A0A3A3GMS8</accession>
<proteinExistence type="predicted"/>
<comment type="caution">
    <text evidence="1">The sequence shown here is derived from an EMBL/GenBank/DDBJ whole genome shotgun (WGS) entry which is preliminary data.</text>
</comment>
<protein>
    <submittedName>
        <fullName evidence="1">Uncharacterized protein</fullName>
    </submittedName>
</protein>
<reference evidence="1 2" key="1">
    <citation type="submission" date="2018-09" db="EMBL/GenBank/DDBJ databases">
        <title>Paenibacillus SK2017-BO5.</title>
        <authorList>
            <person name="Piskunova J.V."/>
            <person name="Dubiley S.A."/>
            <person name="Severinov K.V."/>
        </authorList>
    </citation>
    <scope>NUCLEOTIDE SEQUENCE [LARGE SCALE GENOMIC DNA]</scope>
    <source>
        <strain evidence="1 2">BO5</strain>
    </source>
</reference>
<evidence type="ECO:0000313" key="2">
    <source>
        <dbReference type="Proteomes" id="UP000266177"/>
    </source>
</evidence>
<dbReference type="EMBL" id="QYZD01000001">
    <property type="protein sequence ID" value="RJG26504.1"/>
    <property type="molecule type" value="Genomic_DNA"/>
</dbReference>
<name>A0A3A3GMS8_PANTH</name>
<organism evidence="1 2">
    <name type="scientific">Paenibacillus thiaminolyticus</name>
    <name type="common">Bacillus thiaminolyticus</name>
    <dbReference type="NCBI Taxonomy" id="49283"/>
    <lineage>
        <taxon>Bacteria</taxon>
        <taxon>Bacillati</taxon>
        <taxon>Bacillota</taxon>
        <taxon>Bacilli</taxon>
        <taxon>Bacillales</taxon>
        <taxon>Paenibacillaceae</taxon>
        <taxon>Paenibacillus</taxon>
    </lineage>
</organism>
<sequence length="79" mass="8503">MKIKVKWVDSHSLVSSGGEDGFLFCRRGRGEAGPRDALGCSNRGGCGEIPANLQYFNAVGGEIEQIPAQMQEFVLFVAV</sequence>
<dbReference type="AlphaFoldDB" id="A0A3A3GMS8"/>
<gene>
    <name evidence="1" type="ORF">DQX05_00135</name>
</gene>